<dbReference type="InterPro" id="IPR052073">
    <property type="entry name" value="Amide_Lactam_Regulators"/>
</dbReference>
<dbReference type="EMBL" id="AMGV01000001">
    <property type="protein sequence ID" value="KEF62525.1"/>
    <property type="molecule type" value="Genomic_DNA"/>
</dbReference>
<evidence type="ECO:0000313" key="8">
    <source>
        <dbReference type="Proteomes" id="UP000027920"/>
    </source>
</evidence>
<reference evidence="7 8" key="1">
    <citation type="submission" date="2013-03" db="EMBL/GenBank/DDBJ databases">
        <title>The Genome Sequence of Exophiala aquamarina CBS 119918.</title>
        <authorList>
            <consortium name="The Broad Institute Genomics Platform"/>
            <person name="Cuomo C."/>
            <person name="de Hoog S."/>
            <person name="Gorbushina A."/>
            <person name="Walker B."/>
            <person name="Young S.K."/>
            <person name="Zeng Q."/>
            <person name="Gargeya S."/>
            <person name="Fitzgerald M."/>
            <person name="Haas B."/>
            <person name="Abouelleil A."/>
            <person name="Allen A.W."/>
            <person name="Alvarado L."/>
            <person name="Arachchi H.M."/>
            <person name="Berlin A.M."/>
            <person name="Chapman S.B."/>
            <person name="Gainer-Dewar J."/>
            <person name="Goldberg J."/>
            <person name="Griggs A."/>
            <person name="Gujja S."/>
            <person name="Hansen M."/>
            <person name="Howarth C."/>
            <person name="Imamovic A."/>
            <person name="Ireland A."/>
            <person name="Larimer J."/>
            <person name="McCowan C."/>
            <person name="Murphy C."/>
            <person name="Pearson M."/>
            <person name="Poon T.W."/>
            <person name="Priest M."/>
            <person name="Roberts A."/>
            <person name="Saif S."/>
            <person name="Shea T."/>
            <person name="Sisk P."/>
            <person name="Sykes S."/>
            <person name="Wortman J."/>
            <person name="Nusbaum C."/>
            <person name="Birren B."/>
        </authorList>
    </citation>
    <scope>NUCLEOTIDE SEQUENCE [LARGE SCALE GENOMIC DNA]</scope>
    <source>
        <strain evidence="7 8">CBS 119918</strain>
    </source>
</reference>
<name>A0A072Q3P2_9EURO</name>
<comment type="caution">
    <text evidence="7">The sequence shown here is derived from an EMBL/GenBank/DDBJ whole genome shotgun (WGS) entry which is preliminary data.</text>
</comment>
<sequence>METQTDTRPQKNTLGLPMVAAECAYAPWLKTNKTITPQEGSEMLLVQLMDMRDHDEGSKPARMTKKVVYFGDNSIWSYSLQNARNTKSRCPASPQSLSAQSVDSNIHYKVPETLESQPQDVPEDDLGLTQEENHLLQKKGAFCLPPLNIQKKLLDAYFSWLYPLQPILDKEQFLCDFRSGQVPIILLQALLFAATTCCDESVILEYWPSRRSAQAALHKRVRALYDADHEQNRVTIVQVLFLMCFWWGSPTDNKDFSHWLAASIHLAQMMGMHRSYDQIHGLTKCILTSHSTKHSHLSIKDRKLWKRIWWTLYVRDHFDAASVGRPMMINDDDCDIEPLRETDFELGTDGKPLSGAGYCIEMAKLATLSMSPLLLH</sequence>
<dbReference type="Pfam" id="PF04082">
    <property type="entry name" value="Fungal_trans"/>
    <property type="match status" value="1"/>
</dbReference>
<evidence type="ECO:0000256" key="4">
    <source>
        <dbReference type="ARBA" id="ARBA00023163"/>
    </source>
</evidence>
<feature type="domain" description="Xylanolytic transcriptional activator regulatory" evidence="6">
    <location>
        <begin position="256"/>
        <end position="344"/>
    </location>
</feature>
<evidence type="ECO:0000256" key="3">
    <source>
        <dbReference type="ARBA" id="ARBA00023125"/>
    </source>
</evidence>
<accession>A0A072Q3P2</accession>
<dbReference type="HOGENOM" id="CLU_735717_0_0_1"/>
<dbReference type="AlphaFoldDB" id="A0A072Q3P2"/>
<keyword evidence="1" id="KW-0862">Zinc</keyword>
<organism evidence="7 8">
    <name type="scientific">Exophiala aquamarina CBS 119918</name>
    <dbReference type="NCBI Taxonomy" id="1182545"/>
    <lineage>
        <taxon>Eukaryota</taxon>
        <taxon>Fungi</taxon>
        <taxon>Dikarya</taxon>
        <taxon>Ascomycota</taxon>
        <taxon>Pezizomycotina</taxon>
        <taxon>Eurotiomycetes</taxon>
        <taxon>Chaetothyriomycetidae</taxon>
        <taxon>Chaetothyriales</taxon>
        <taxon>Herpotrichiellaceae</taxon>
        <taxon>Exophiala</taxon>
    </lineage>
</organism>
<keyword evidence="8" id="KW-1185">Reference proteome</keyword>
<dbReference type="RefSeq" id="XP_013265115.1">
    <property type="nucleotide sequence ID" value="XM_013409661.1"/>
</dbReference>
<evidence type="ECO:0000256" key="1">
    <source>
        <dbReference type="ARBA" id="ARBA00022833"/>
    </source>
</evidence>
<evidence type="ECO:0000256" key="2">
    <source>
        <dbReference type="ARBA" id="ARBA00023015"/>
    </source>
</evidence>
<dbReference type="InterPro" id="IPR007219">
    <property type="entry name" value="XnlR_reg_dom"/>
</dbReference>
<dbReference type="GeneID" id="25275449"/>
<dbReference type="SMART" id="SM00906">
    <property type="entry name" value="Fungal_trans"/>
    <property type="match status" value="1"/>
</dbReference>
<proteinExistence type="predicted"/>
<keyword evidence="2" id="KW-0805">Transcription regulation</keyword>
<dbReference type="VEuPathDB" id="FungiDB:A1O9_00498"/>
<keyword evidence="4" id="KW-0804">Transcription</keyword>
<dbReference type="OrthoDB" id="5121955at2759"/>
<dbReference type="GO" id="GO:0008270">
    <property type="term" value="F:zinc ion binding"/>
    <property type="evidence" value="ECO:0007669"/>
    <property type="project" value="InterPro"/>
</dbReference>
<dbReference type="PANTHER" id="PTHR47171:SF1">
    <property type="entry name" value="ZN(II)2CYS6 TRANSCRIPTION FACTOR (EUROFUNG)"/>
    <property type="match status" value="1"/>
</dbReference>
<gene>
    <name evidence="7" type="ORF">A1O9_00498</name>
</gene>
<keyword evidence="3" id="KW-0238">DNA-binding</keyword>
<dbReference type="STRING" id="1182545.A0A072Q3P2"/>
<dbReference type="Proteomes" id="UP000027920">
    <property type="component" value="Unassembled WGS sequence"/>
</dbReference>
<protein>
    <recommendedName>
        <fullName evidence="6">Xylanolytic transcriptional activator regulatory domain-containing protein</fullName>
    </recommendedName>
</protein>
<evidence type="ECO:0000259" key="6">
    <source>
        <dbReference type="SMART" id="SM00906"/>
    </source>
</evidence>
<evidence type="ECO:0000313" key="7">
    <source>
        <dbReference type="EMBL" id="KEF62525.1"/>
    </source>
</evidence>
<dbReference type="CDD" id="cd12148">
    <property type="entry name" value="fungal_TF_MHR"/>
    <property type="match status" value="1"/>
</dbReference>
<dbReference type="GO" id="GO:0003677">
    <property type="term" value="F:DNA binding"/>
    <property type="evidence" value="ECO:0007669"/>
    <property type="project" value="UniProtKB-KW"/>
</dbReference>
<evidence type="ECO:0000256" key="5">
    <source>
        <dbReference type="ARBA" id="ARBA00023242"/>
    </source>
</evidence>
<dbReference type="PANTHER" id="PTHR47171">
    <property type="entry name" value="FARA-RELATED"/>
    <property type="match status" value="1"/>
</dbReference>
<keyword evidence="5" id="KW-0539">Nucleus</keyword>
<dbReference type="GO" id="GO:0006351">
    <property type="term" value="P:DNA-templated transcription"/>
    <property type="evidence" value="ECO:0007669"/>
    <property type="project" value="InterPro"/>
</dbReference>